<dbReference type="GeneID" id="27725217"/>
<dbReference type="AlphaFoldDB" id="A0A084G4M2"/>
<evidence type="ECO:0000313" key="15">
    <source>
        <dbReference type="EMBL" id="KEZ42284.1"/>
    </source>
</evidence>
<dbReference type="RefSeq" id="XP_016642083.1">
    <property type="nucleotide sequence ID" value="XM_016788326.1"/>
</dbReference>
<dbReference type="HOGENOM" id="CLU_267768_0_0_1"/>
<keyword evidence="16" id="KW-1185">Reference proteome</keyword>
<evidence type="ECO:0000256" key="7">
    <source>
        <dbReference type="ARBA" id="ARBA00022729"/>
    </source>
</evidence>
<dbReference type="EC" id="3.1.1.-" evidence="13"/>
<dbReference type="Pfam" id="PF06985">
    <property type="entry name" value="HET"/>
    <property type="match status" value="1"/>
</dbReference>
<keyword evidence="9" id="KW-0106">Calcium</keyword>
<evidence type="ECO:0000256" key="11">
    <source>
        <dbReference type="ARBA" id="ARBA00023136"/>
    </source>
</evidence>
<dbReference type="GO" id="GO:0030600">
    <property type="term" value="F:feruloyl esterase activity"/>
    <property type="evidence" value="ECO:0007669"/>
    <property type="project" value="UniProtKB-ARBA"/>
</dbReference>
<dbReference type="InterPro" id="IPR009716">
    <property type="entry name" value="Ferroportin-1"/>
</dbReference>
<comment type="similarity">
    <text evidence="2 13">Belongs to the tannase family.</text>
</comment>
<evidence type="ECO:0000256" key="6">
    <source>
        <dbReference type="ARBA" id="ARBA00022723"/>
    </source>
</evidence>
<dbReference type="GO" id="GO:0005381">
    <property type="term" value="F:iron ion transmembrane transporter activity"/>
    <property type="evidence" value="ECO:0007669"/>
    <property type="project" value="InterPro"/>
</dbReference>
<name>A0A084G4M2_PSEDA</name>
<proteinExistence type="inferred from homology"/>
<dbReference type="Proteomes" id="UP000028545">
    <property type="component" value="Unassembled WGS sequence"/>
</dbReference>
<dbReference type="Pfam" id="PF06963">
    <property type="entry name" value="FPN1"/>
    <property type="match status" value="1"/>
</dbReference>
<keyword evidence="6" id="KW-0479">Metal-binding</keyword>
<keyword evidence="7" id="KW-0732">Signal</keyword>
<dbReference type="PANTHER" id="PTHR33938">
    <property type="entry name" value="FERULOYL ESTERASE B-RELATED"/>
    <property type="match status" value="1"/>
</dbReference>
<dbReference type="OrthoDB" id="3039123at2759"/>
<dbReference type="SUPFAM" id="SSF53474">
    <property type="entry name" value="alpha/beta-Hydrolases"/>
    <property type="match status" value="1"/>
</dbReference>
<reference evidence="15 16" key="1">
    <citation type="journal article" date="2014" name="Genome Announc.">
        <title>Draft genome sequence of the pathogenic fungus Scedosporium apiospermum.</title>
        <authorList>
            <person name="Vandeputte P."/>
            <person name="Ghamrawi S."/>
            <person name="Rechenmann M."/>
            <person name="Iltis A."/>
            <person name="Giraud S."/>
            <person name="Fleury M."/>
            <person name="Thornton C."/>
            <person name="Delhaes L."/>
            <person name="Meyer W."/>
            <person name="Papon N."/>
            <person name="Bouchara J.P."/>
        </authorList>
    </citation>
    <scope>NUCLEOTIDE SEQUENCE [LARGE SCALE GENOMIC DNA]</scope>
    <source>
        <strain evidence="15 16">IHEM 14462</strain>
    </source>
</reference>
<evidence type="ECO:0000256" key="1">
    <source>
        <dbReference type="ARBA" id="ARBA00004141"/>
    </source>
</evidence>
<keyword evidence="5" id="KW-0812">Transmembrane</keyword>
<dbReference type="GO" id="GO:0046872">
    <property type="term" value="F:metal ion binding"/>
    <property type="evidence" value="ECO:0007669"/>
    <property type="project" value="UniProtKB-KW"/>
</dbReference>
<dbReference type="Gene3D" id="3.40.50.1820">
    <property type="entry name" value="alpha/beta hydrolase"/>
    <property type="match status" value="1"/>
</dbReference>
<evidence type="ECO:0000256" key="4">
    <source>
        <dbReference type="ARBA" id="ARBA00022487"/>
    </source>
</evidence>
<dbReference type="VEuPathDB" id="FungiDB:SAPIO_CDS6145"/>
<gene>
    <name evidence="15" type="ORF">SAPIO_CDS6145</name>
</gene>
<evidence type="ECO:0000256" key="8">
    <source>
        <dbReference type="ARBA" id="ARBA00022801"/>
    </source>
</evidence>
<evidence type="ECO:0000256" key="5">
    <source>
        <dbReference type="ARBA" id="ARBA00022692"/>
    </source>
</evidence>
<keyword evidence="8 13" id="KW-0378">Hydrolase</keyword>
<dbReference type="PANTHER" id="PTHR33938:SF13">
    <property type="entry name" value="CARBOXYLIC ESTER HYDROLASE"/>
    <property type="match status" value="1"/>
</dbReference>
<keyword evidence="3" id="KW-0813">Transport</keyword>
<feature type="domain" description="Heterokaryon incompatibility" evidence="14">
    <location>
        <begin position="217"/>
        <end position="377"/>
    </location>
</feature>
<dbReference type="InterPro" id="IPR011118">
    <property type="entry name" value="Tannase/feruloyl_esterase"/>
</dbReference>
<dbReference type="Pfam" id="PF07519">
    <property type="entry name" value="Tannase"/>
    <property type="match status" value="1"/>
</dbReference>
<sequence length="1230" mass="136037">MIVFLLSLGYSAVAVGIARTICTLFELSATWTTPRLIQQFGNVMAGFYSITWQALWLTFGVVCFIINWEDLISGTRYGDLIKASGLVGGVILSRIGLWGVDLTTQIIVQDEVEEDSRGAFSTAETSAQNLFEMLSIIQRAVPDFRTAEFWLYKSKSPTSTPPDAVESFEGLRSAKGKGSRLDDKSLRLAKIIDSPGNPLARLDIELVESTLQLAPPYLALSYTWGPFSSSLAAYTENDIRFVWIDGQPHAIFPNLFDALVQLRRTYSGRYFWIDSLCINQNDLDERQAQVQVMDQIYRTAEEVIIWLGPSNDQSEEVVELVHKISRLDSSVVQRFGYQLHPTSLSAHNLPHPHSNIWKRYLELYDLRWFYRSWVIQEVVLAKSATAHWGLWRIPWLELLGGCQIFVADRLRKFLFCDITSSYFDHLPMGRNLYRLGLIYRTCTHGFDEATVISDLSTGLKGLKASEHILLHLLRMAARDFDCSDPRDRVYSLLGLVSHVCKERGLATLSVLPNYDPSCTAASVLTSVAEAVISGSQCLGIMSHVSDLMYRQTPGLPSWVPDFIRAPNYSMGKDAVFDASRFASDGQRGFQINGNVLSVRATCIGHVRWIAPSRIDNQVENLFSMLRVVFNTHLPRGVDRLEVLWRTMIWDIYGHAQVIDEHPAPDYLEDAFFASLLPVVARSYQTPEFYAQASEVVDDLRRVLSKEQKDQPLSLTARLIEMLSFYSAGSVAEDDDGDFSPNQRRADPAIYSSHSSGVTWKAAQSYNFKDRRTQPSIDVKDATFCNITVTYTHPGLGDNVIVEAWLPADNWNGMFQAVGGGGWSTGRNAGAYSAMAGAIADGYATVTTDAGLGTAGDPSPWVLLSPGNVNMYYLQNFATASLNDEAILGKSFIRSFYGRDPSYSYWNGCSTGGRQGLTLAQRYPDAYDGIAAGAPVIYWTRVGMTGMWPQLYMNMEKAYPFGCELKAITSAAVLACDGLDGVVDGLISDPDACLASFDPFQLIGTTISNCSQTGGEVQISEGAAKLANATWHGARSSDGHQLWYGLNVGSTFDVIAGTNCTGGVCVADPGRYGWDLFKWFVAKDPDFDPSTVTHEIYDAMGHSAFQQYQSAMDFDDPDLTEFRKAGGKLLTYHGLADNLIPAKGTEHYYKLVSHLFPDIDSFYRHFPIPGLAHCSGGAGGQPLGLFGQLRAWVENGTAPEYTTMDFVAPDGTNQTLGLNRLKDPFAALRGG</sequence>
<evidence type="ECO:0000256" key="9">
    <source>
        <dbReference type="ARBA" id="ARBA00022837"/>
    </source>
</evidence>
<dbReference type="KEGG" id="sapo:SAPIO_CDS6145"/>
<keyword evidence="12" id="KW-1015">Disulfide bond</keyword>
<evidence type="ECO:0000256" key="12">
    <source>
        <dbReference type="ARBA" id="ARBA00023157"/>
    </source>
</evidence>
<comment type="caution">
    <text evidence="15">The sequence shown here is derived from an EMBL/GenBank/DDBJ whole genome shotgun (WGS) entry which is preliminary data.</text>
</comment>
<keyword evidence="11" id="KW-0472">Membrane</keyword>
<keyword evidence="4" id="KW-0719">Serine esterase</keyword>
<organism evidence="15 16">
    <name type="scientific">Pseudallescheria apiosperma</name>
    <name type="common">Scedosporium apiospermum</name>
    <dbReference type="NCBI Taxonomy" id="563466"/>
    <lineage>
        <taxon>Eukaryota</taxon>
        <taxon>Fungi</taxon>
        <taxon>Dikarya</taxon>
        <taxon>Ascomycota</taxon>
        <taxon>Pezizomycotina</taxon>
        <taxon>Sordariomycetes</taxon>
        <taxon>Hypocreomycetidae</taxon>
        <taxon>Microascales</taxon>
        <taxon>Microascaceae</taxon>
        <taxon>Scedosporium</taxon>
    </lineage>
</organism>
<dbReference type="GO" id="GO:0016020">
    <property type="term" value="C:membrane"/>
    <property type="evidence" value="ECO:0007669"/>
    <property type="project" value="UniProtKB-SubCell"/>
</dbReference>
<keyword evidence="10" id="KW-1133">Transmembrane helix</keyword>
<evidence type="ECO:0000256" key="13">
    <source>
        <dbReference type="RuleBase" id="RU361238"/>
    </source>
</evidence>
<evidence type="ECO:0000256" key="3">
    <source>
        <dbReference type="ARBA" id="ARBA00022448"/>
    </source>
</evidence>
<protein>
    <recommendedName>
        <fullName evidence="13">Carboxylic ester hydrolase</fullName>
        <ecNumber evidence="13">3.1.1.-</ecNumber>
    </recommendedName>
</protein>
<dbReference type="InterPro" id="IPR010730">
    <property type="entry name" value="HET"/>
</dbReference>
<dbReference type="EMBL" id="JOWA01000100">
    <property type="protein sequence ID" value="KEZ42284.1"/>
    <property type="molecule type" value="Genomic_DNA"/>
</dbReference>
<evidence type="ECO:0000259" key="14">
    <source>
        <dbReference type="Pfam" id="PF06985"/>
    </source>
</evidence>
<evidence type="ECO:0000256" key="10">
    <source>
        <dbReference type="ARBA" id="ARBA00022989"/>
    </source>
</evidence>
<accession>A0A084G4M2</accession>
<comment type="subcellular location">
    <subcellularLocation>
        <location evidence="1">Membrane</location>
        <topology evidence="1">Multi-pass membrane protein</topology>
    </subcellularLocation>
</comment>
<dbReference type="InterPro" id="IPR029058">
    <property type="entry name" value="AB_hydrolase_fold"/>
</dbReference>
<evidence type="ECO:0000256" key="2">
    <source>
        <dbReference type="ARBA" id="ARBA00006249"/>
    </source>
</evidence>
<evidence type="ECO:0000313" key="16">
    <source>
        <dbReference type="Proteomes" id="UP000028545"/>
    </source>
</evidence>